<protein>
    <submittedName>
        <fullName evidence="4">Recombinase family protein</fullName>
    </submittedName>
</protein>
<feature type="domain" description="Resolvase/invertase-type recombinase catalytic" evidence="2">
    <location>
        <begin position="1"/>
        <end position="146"/>
    </location>
</feature>
<feature type="domain" description="Recombinase" evidence="3">
    <location>
        <begin position="154"/>
        <end position="312"/>
    </location>
</feature>
<sequence length="519" mass="59564">MIGIYVRQSIEKRDSLSIDSQIEKCVNLCKLNGWNDYIIYKDPGYSGKDLNRPDFKRLVKDVENGKLEYVVCYRLDRISRSMRDFVNLIADFDECGTRFVSVTEAIDTSTSAGRVLMTVIIAMAQMERENIIERVTDNYYFRCNMGYWGGGVAPYGYKLKRIVEGGKAHTVLDIDEKEASIVRQFFDWYLEPEGSVRSILTKTIEAGIKTRNGSLWTSRVVSDLLWKPLYAPNNMDIYNFFKTLNAHFVNSPEEFDGTAAVNLYGKLDKKASKHKRCRSVKDQYFIVSKHQPLIDSDTWIKVQRKKGFVMQTPPRKGTSQNSIFTGLIRCKECGSNVSIMKDGKGYNYYVCSSRKNRGKGSCSLPLISQKKFDPAILQDLKVHFQDEKVLEKIKDSSTPSYSSEYLIKMNTHKMELAAIDKEIENLVAAVASGNDVVSKYLNEKMNELDQKKSSINKLIQTLEIKEYAQNNHFVDFKSIENLEEQLENGTFAEQKNIAQNLIKNIYVNAQKEIEVEYYL</sequence>
<dbReference type="Proteomes" id="UP000216411">
    <property type="component" value="Unassembled WGS sequence"/>
</dbReference>
<dbReference type="AlphaFoldDB" id="A0A371JBM7"/>
<dbReference type="InterPro" id="IPR050639">
    <property type="entry name" value="SSR_resolvase"/>
</dbReference>
<evidence type="ECO:0000259" key="3">
    <source>
        <dbReference type="PROSITE" id="PS51737"/>
    </source>
</evidence>
<gene>
    <name evidence="4" type="ORF">CG710_016070</name>
</gene>
<name>A0A371JBM7_9FIRM</name>
<dbReference type="InterPro" id="IPR011109">
    <property type="entry name" value="DNA_bind_recombinase_dom"/>
</dbReference>
<dbReference type="InterPro" id="IPR038109">
    <property type="entry name" value="DNA_bind_recomb_sf"/>
</dbReference>
<dbReference type="InterPro" id="IPR036162">
    <property type="entry name" value="Resolvase-like_N_sf"/>
</dbReference>
<comment type="caution">
    <text evidence="4">The sequence shown here is derived from an EMBL/GenBank/DDBJ whole genome shotgun (WGS) entry which is preliminary data.</text>
</comment>
<dbReference type="InterPro" id="IPR025827">
    <property type="entry name" value="Zn_ribbon_recom_dom"/>
</dbReference>
<dbReference type="GO" id="GO:0003677">
    <property type="term" value="F:DNA binding"/>
    <property type="evidence" value="ECO:0007669"/>
    <property type="project" value="InterPro"/>
</dbReference>
<dbReference type="OrthoDB" id="9781670at2"/>
<dbReference type="EMBL" id="NOKA02000046">
    <property type="protein sequence ID" value="RDY30154.1"/>
    <property type="molecule type" value="Genomic_DNA"/>
</dbReference>
<proteinExistence type="predicted"/>
<keyword evidence="1" id="KW-0175">Coiled coil</keyword>
<dbReference type="PROSITE" id="PS51737">
    <property type="entry name" value="RECOMBINASE_DNA_BIND"/>
    <property type="match status" value="1"/>
</dbReference>
<evidence type="ECO:0000313" key="5">
    <source>
        <dbReference type="Proteomes" id="UP000216411"/>
    </source>
</evidence>
<accession>A0A371JBM7</accession>
<feature type="coiled-coil region" evidence="1">
    <location>
        <begin position="409"/>
        <end position="465"/>
    </location>
</feature>
<dbReference type="RefSeq" id="WP_094375881.1">
    <property type="nucleotide sequence ID" value="NZ_NOKA02000046.1"/>
</dbReference>
<dbReference type="InterPro" id="IPR006119">
    <property type="entry name" value="Resolv_N"/>
</dbReference>
<evidence type="ECO:0000259" key="2">
    <source>
        <dbReference type="PROSITE" id="PS51736"/>
    </source>
</evidence>
<evidence type="ECO:0000313" key="4">
    <source>
        <dbReference type="EMBL" id="RDY30154.1"/>
    </source>
</evidence>
<dbReference type="Pfam" id="PF07508">
    <property type="entry name" value="Recombinase"/>
    <property type="match status" value="1"/>
</dbReference>
<dbReference type="Pfam" id="PF13408">
    <property type="entry name" value="Zn_ribbon_recom"/>
    <property type="match status" value="1"/>
</dbReference>
<dbReference type="Gene3D" id="3.40.50.1390">
    <property type="entry name" value="Resolvase, N-terminal catalytic domain"/>
    <property type="match status" value="1"/>
</dbReference>
<dbReference type="PANTHER" id="PTHR30461">
    <property type="entry name" value="DNA-INVERTASE FROM LAMBDOID PROPHAGE"/>
    <property type="match status" value="1"/>
</dbReference>
<dbReference type="SUPFAM" id="SSF53041">
    <property type="entry name" value="Resolvase-like"/>
    <property type="match status" value="1"/>
</dbReference>
<keyword evidence="5" id="KW-1185">Reference proteome</keyword>
<dbReference type="Pfam" id="PF00239">
    <property type="entry name" value="Resolvase"/>
    <property type="match status" value="1"/>
</dbReference>
<dbReference type="SMART" id="SM00857">
    <property type="entry name" value="Resolvase"/>
    <property type="match status" value="1"/>
</dbReference>
<dbReference type="PROSITE" id="PS51736">
    <property type="entry name" value="RECOMBINASES_3"/>
    <property type="match status" value="1"/>
</dbReference>
<dbReference type="CDD" id="cd00338">
    <property type="entry name" value="Ser_Recombinase"/>
    <property type="match status" value="1"/>
</dbReference>
<organism evidence="4 5">
    <name type="scientific">Lachnotalea glycerini</name>
    <dbReference type="NCBI Taxonomy" id="1763509"/>
    <lineage>
        <taxon>Bacteria</taxon>
        <taxon>Bacillati</taxon>
        <taxon>Bacillota</taxon>
        <taxon>Clostridia</taxon>
        <taxon>Lachnospirales</taxon>
        <taxon>Lachnospiraceae</taxon>
        <taxon>Lachnotalea</taxon>
    </lineage>
</organism>
<dbReference type="PANTHER" id="PTHR30461:SF23">
    <property type="entry name" value="DNA RECOMBINASE-RELATED"/>
    <property type="match status" value="1"/>
</dbReference>
<dbReference type="Gene3D" id="3.90.1750.20">
    <property type="entry name" value="Putative Large Serine Recombinase, Chain B, Domain 2"/>
    <property type="match status" value="1"/>
</dbReference>
<reference evidence="4 5" key="1">
    <citation type="journal article" date="2017" name="Genome Announc.">
        <title>Draft Genome Sequence of a Sporulating and Motile Strain of Lachnotalea glycerini Isolated from Water in Quebec City, Canada.</title>
        <authorList>
            <person name="Maheux A.F."/>
            <person name="Boudreau D.K."/>
            <person name="Berube E."/>
            <person name="Boissinot M."/>
            <person name="Raymond F."/>
            <person name="Brodeur S."/>
            <person name="Corbeil J."/>
            <person name="Isabel S."/>
            <person name="Omar R.F."/>
            <person name="Bergeron M.G."/>
        </authorList>
    </citation>
    <scope>NUCLEOTIDE SEQUENCE [LARGE SCALE GENOMIC DNA]</scope>
    <source>
        <strain evidence="4 5">CCRI-19302</strain>
    </source>
</reference>
<dbReference type="GO" id="GO:0000150">
    <property type="term" value="F:DNA strand exchange activity"/>
    <property type="evidence" value="ECO:0007669"/>
    <property type="project" value="InterPro"/>
</dbReference>
<evidence type="ECO:0000256" key="1">
    <source>
        <dbReference type="SAM" id="Coils"/>
    </source>
</evidence>